<sequence>EDGIQWFHTETSNLALSAFTRRPGLLQTSHKKPFTQHRCDFTADVCYSVSHGGRRKRVATGEFKRGLIRAEQWQNGRLTSPQKRQERELRA</sequence>
<gene>
    <name evidence="1" type="ORF">B0J13DRAFT_565861</name>
</gene>
<dbReference type="EMBL" id="JAGMUU010000024">
    <property type="protein sequence ID" value="KAH7124925.1"/>
    <property type="molecule type" value="Genomic_DNA"/>
</dbReference>
<organism evidence="1 2">
    <name type="scientific">Dactylonectria estremocensis</name>
    <dbReference type="NCBI Taxonomy" id="1079267"/>
    <lineage>
        <taxon>Eukaryota</taxon>
        <taxon>Fungi</taxon>
        <taxon>Dikarya</taxon>
        <taxon>Ascomycota</taxon>
        <taxon>Pezizomycotina</taxon>
        <taxon>Sordariomycetes</taxon>
        <taxon>Hypocreomycetidae</taxon>
        <taxon>Hypocreales</taxon>
        <taxon>Nectriaceae</taxon>
        <taxon>Dactylonectria</taxon>
    </lineage>
</organism>
<keyword evidence="2" id="KW-1185">Reference proteome</keyword>
<name>A0A9P9IMV8_9HYPO</name>
<dbReference type="OrthoDB" id="5237031at2759"/>
<proteinExistence type="predicted"/>
<dbReference type="Proteomes" id="UP000717696">
    <property type="component" value="Unassembled WGS sequence"/>
</dbReference>
<protein>
    <submittedName>
        <fullName evidence="1">Uncharacterized protein</fullName>
    </submittedName>
</protein>
<evidence type="ECO:0000313" key="2">
    <source>
        <dbReference type="Proteomes" id="UP000717696"/>
    </source>
</evidence>
<feature type="non-terminal residue" evidence="1">
    <location>
        <position position="1"/>
    </location>
</feature>
<dbReference type="AlphaFoldDB" id="A0A9P9IMV8"/>
<accession>A0A9P9IMV8</accession>
<comment type="caution">
    <text evidence="1">The sequence shown here is derived from an EMBL/GenBank/DDBJ whole genome shotgun (WGS) entry which is preliminary data.</text>
</comment>
<reference evidence="1" key="1">
    <citation type="journal article" date="2021" name="Nat. Commun.">
        <title>Genetic determinants of endophytism in the Arabidopsis root mycobiome.</title>
        <authorList>
            <person name="Mesny F."/>
            <person name="Miyauchi S."/>
            <person name="Thiergart T."/>
            <person name="Pickel B."/>
            <person name="Atanasova L."/>
            <person name="Karlsson M."/>
            <person name="Huettel B."/>
            <person name="Barry K.W."/>
            <person name="Haridas S."/>
            <person name="Chen C."/>
            <person name="Bauer D."/>
            <person name="Andreopoulos W."/>
            <person name="Pangilinan J."/>
            <person name="LaButti K."/>
            <person name="Riley R."/>
            <person name="Lipzen A."/>
            <person name="Clum A."/>
            <person name="Drula E."/>
            <person name="Henrissat B."/>
            <person name="Kohler A."/>
            <person name="Grigoriev I.V."/>
            <person name="Martin F.M."/>
            <person name="Hacquard S."/>
        </authorList>
    </citation>
    <scope>NUCLEOTIDE SEQUENCE</scope>
    <source>
        <strain evidence="1">MPI-CAGE-AT-0021</strain>
    </source>
</reference>
<evidence type="ECO:0000313" key="1">
    <source>
        <dbReference type="EMBL" id="KAH7124925.1"/>
    </source>
</evidence>